<evidence type="ECO:0000313" key="1">
    <source>
        <dbReference type="EMBL" id="KAJ8443291.1"/>
    </source>
</evidence>
<sequence length="207" mass="23031">MKCMLLKEDMGLEEVRRKVSQIIGIELTVQKLWYSLKYDWGMVMELEGDGDVRMFMKGNDEHGYLYVGESNGLKRRTVKATQTCEEGVVHVRSGRDRGDIVQQVSNGAGMNRWVTSEYGAGVRGSGECSDDHTQTKVRVGEEVIEMSDDDEISVASEDVGEDEAAVQGREEGSQVGTWRSLGKRWTNTIGDDEVEEWGGGENRAEVG</sequence>
<name>A0A9Q1KFH8_9CARY</name>
<dbReference type="Proteomes" id="UP001153076">
    <property type="component" value="Unassembled WGS sequence"/>
</dbReference>
<gene>
    <name evidence="1" type="ORF">Cgig2_015769</name>
</gene>
<reference evidence="1" key="1">
    <citation type="submission" date="2022-04" db="EMBL/GenBank/DDBJ databases">
        <title>Carnegiea gigantea Genome sequencing and assembly v2.</title>
        <authorList>
            <person name="Copetti D."/>
            <person name="Sanderson M.J."/>
            <person name="Burquez A."/>
            <person name="Wojciechowski M.F."/>
        </authorList>
    </citation>
    <scope>NUCLEOTIDE SEQUENCE</scope>
    <source>
        <strain evidence="1">SGP5-SGP5p</strain>
        <tissue evidence="1">Aerial part</tissue>
    </source>
</reference>
<comment type="caution">
    <text evidence="1">The sequence shown here is derived from an EMBL/GenBank/DDBJ whole genome shotgun (WGS) entry which is preliminary data.</text>
</comment>
<dbReference type="AlphaFoldDB" id="A0A9Q1KFH8"/>
<proteinExistence type="predicted"/>
<protein>
    <submittedName>
        <fullName evidence="1">Uncharacterized protein</fullName>
    </submittedName>
</protein>
<accession>A0A9Q1KFH8</accession>
<organism evidence="1 2">
    <name type="scientific">Carnegiea gigantea</name>
    <dbReference type="NCBI Taxonomy" id="171969"/>
    <lineage>
        <taxon>Eukaryota</taxon>
        <taxon>Viridiplantae</taxon>
        <taxon>Streptophyta</taxon>
        <taxon>Embryophyta</taxon>
        <taxon>Tracheophyta</taxon>
        <taxon>Spermatophyta</taxon>
        <taxon>Magnoliopsida</taxon>
        <taxon>eudicotyledons</taxon>
        <taxon>Gunneridae</taxon>
        <taxon>Pentapetalae</taxon>
        <taxon>Caryophyllales</taxon>
        <taxon>Cactineae</taxon>
        <taxon>Cactaceae</taxon>
        <taxon>Cactoideae</taxon>
        <taxon>Echinocereeae</taxon>
        <taxon>Carnegiea</taxon>
    </lineage>
</organism>
<dbReference type="EMBL" id="JAKOGI010000122">
    <property type="protein sequence ID" value="KAJ8443291.1"/>
    <property type="molecule type" value="Genomic_DNA"/>
</dbReference>
<keyword evidence="2" id="KW-1185">Reference proteome</keyword>
<evidence type="ECO:0000313" key="2">
    <source>
        <dbReference type="Proteomes" id="UP001153076"/>
    </source>
</evidence>